<gene>
    <name evidence="1" type="ORF">FA048_04110</name>
</gene>
<dbReference type="Proteomes" id="UP000309488">
    <property type="component" value="Unassembled WGS sequence"/>
</dbReference>
<reference evidence="1 2" key="1">
    <citation type="submission" date="2019-04" db="EMBL/GenBank/DDBJ databases">
        <title>Pedobacter sp. RP-3-22 sp. nov., isolated from Arctic soil.</title>
        <authorList>
            <person name="Dahal R.H."/>
            <person name="Kim D.-U."/>
        </authorList>
    </citation>
    <scope>NUCLEOTIDE SEQUENCE [LARGE SCALE GENOMIC DNA]</scope>
    <source>
        <strain evidence="1 2">RP-3-22</strain>
    </source>
</reference>
<organism evidence="1 2">
    <name type="scientific">Pedobacter polaris</name>
    <dbReference type="NCBI Taxonomy" id="2571273"/>
    <lineage>
        <taxon>Bacteria</taxon>
        <taxon>Pseudomonadati</taxon>
        <taxon>Bacteroidota</taxon>
        <taxon>Sphingobacteriia</taxon>
        <taxon>Sphingobacteriales</taxon>
        <taxon>Sphingobacteriaceae</taxon>
        <taxon>Pedobacter</taxon>
    </lineage>
</organism>
<sequence length="225" mass="24680">MAKARSIVKLSGTLGDVTFVDSKAYGFHSRGKRTVWEKSDGMIASSSNQTEANLMAKIIFDAVNELAPNFKDGKFWSRLVSVFRQQKKAGIAYNYEGFNHFDMRIDYPASAHGRFSVSTTNTADKPSPDVMLNYYLNKNMDYKLSILRIAADATLLNAYPSEVIEIAIAGEKTGEVSYGFSALPADTKALYVLKCEQSVNGKVTGLLKGQSVQFLKDTSIISATA</sequence>
<proteinExistence type="predicted"/>
<dbReference type="AlphaFoldDB" id="A0A4U1CYR4"/>
<dbReference type="OrthoDB" id="645138at2"/>
<dbReference type="EMBL" id="SWBR01000001">
    <property type="protein sequence ID" value="TKC12809.1"/>
    <property type="molecule type" value="Genomic_DNA"/>
</dbReference>
<evidence type="ECO:0000313" key="1">
    <source>
        <dbReference type="EMBL" id="TKC12809.1"/>
    </source>
</evidence>
<accession>A0A4U1CYR4</accession>
<dbReference type="RefSeq" id="WP_136838933.1">
    <property type="nucleotide sequence ID" value="NZ_SWBR01000001.1"/>
</dbReference>
<evidence type="ECO:0000313" key="2">
    <source>
        <dbReference type="Proteomes" id="UP000309488"/>
    </source>
</evidence>
<comment type="caution">
    <text evidence="1">The sequence shown here is derived from an EMBL/GenBank/DDBJ whole genome shotgun (WGS) entry which is preliminary data.</text>
</comment>
<keyword evidence="2" id="KW-1185">Reference proteome</keyword>
<protein>
    <submittedName>
        <fullName evidence="1">Uncharacterized protein</fullName>
    </submittedName>
</protein>
<name>A0A4U1CYR4_9SPHI</name>